<evidence type="ECO:0000313" key="9">
    <source>
        <dbReference type="EMBL" id="SIS99624.1"/>
    </source>
</evidence>
<comment type="similarity">
    <text evidence="6">Belongs to the lyase 1 family. Argininosuccinate lyase subfamily.</text>
</comment>
<dbReference type="CDD" id="cd01359">
    <property type="entry name" value="Argininosuccinate_lyase"/>
    <property type="match status" value="1"/>
</dbReference>
<name>A0A1N7NMN6_9BACL</name>
<dbReference type="UniPathway" id="UPA00068">
    <property type="reaction ID" value="UER00114"/>
</dbReference>
<dbReference type="FunFam" id="1.10.40.30:FF:000001">
    <property type="entry name" value="Argininosuccinate lyase"/>
    <property type="match status" value="1"/>
</dbReference>
<evidence type="ECO:0000313" key="10">
    <source>
        <dbReference type="Proteomes" id="UP000186156"/>
    </source>
</evidence>
<dbReference type="PRINTS" id="PR00149">
    <property type="entry name" value="FUMRATELYASE"/>
</dbReference>
<comment type="catalytic activity">
    <reaction evidence="6">
        <text>2-(N(omega)-L-arginino)succinate = fumarate + L-arginine</text>
        <dbReference type="Rhea" id="RHEA:24020"/>
        <dbReference type="ChEBI" id="CHEBI:29806"/>
        <dbReference type="ChEBI" id="CHEBI:32682"/>
        <dbReference type="ChEBI" id="CHEBI:57472"/>
        <dbReference type="EC" id="4.3.2.1"/>
    </reaction>
</comment>
<dbReference type="Pfam" id="PF00206">
    <property type="entry name" value="Lyase_1"/>
    <property type="match status" value="1"/>
</dbReference>
<keyword evidence="3 6" id="KW-0055">Arginine biosynthesis</keyword>
<dbReference type="InterPro" id="IPR029419">
    <property type="entry name" value="Arg_succ_lyase_C"/>
</dbReference>
<evidence type="ECO:0000256" key="6">
    <source>
        <dbReference type="HAMAP-Rule" id="MF_00006"/>
    </source>
</evidence>
<gene>
    <name evidence="6" type="primary">argH</name>
    <name evidence="9" type="ORF">SAMN05421799_10932</name>
</gene>
<evidence type="ECO:0000256" key="2">
    <source>
        <dbReference type="ARBA" id="ARBA00012338"/>
    </source>
</evidence>
<dbReference type="RefSeq" id="WP_076347921.1">
    <property type="nucleotide sequence ID" value="NZ_FTOO01000009.1"/>
</dbReference>
<evidence type="ECO:0000256" key="3">
    <source>
        <dbReference type="ARBA" id="ARBA00022571"/>
    </source>
</evidence>
<evidence type="ECO:0000256" key="4">
    <source>
        <dbReference type="ARBA" id="ARBA00022605"/>
    </source>
</evidence>
<reference evidence="10" key="1">
    <citation type="submission" date="2017-01" db="EMBL/GenBank/DDBJ databases">
        <authorList>
            <person name="Varghese N."/>
            <person name="Submissions S."/>
        </authorList>
    </citation>
    <scope>NUCLEOTIDE SEQUENCE [LARGE SCALE GENOMIC DNA]</scope>
    <source>
        <strain evidence="10">DSM 16176</strain>
    </source>
</reference>
<dbReference type="PRINTS" id="PR00145">
    <property type="entry name" value="ARGSUCLYASE"/>
</dbReference>
<dbReference type="OrthoDB" id="9769623at2"/>
<dbReference type="InterPro" id="IPR020557">
    <property type="entry name" value="Fumarate_lyase_CS"/>
</dbReference>
<dbReference type="InterPro" id="IPR024083">
    <property type="entry name" value="Fumarase/histidase_N"/>
</dbReference>
<dbReference type="NCBIfam" id="TIGR00838">
    <property type="entry name" value="argH"/>
    <property type="match status" value="1"/>
</dbReference>
<dbReference type="Proteomes" id="UP000186156">
    <property type="component" value="Unassembled WGS sequence"/>
</dbReference>
<accession>A0A1N7NMN6</accession>
<keyword evidence="10" id="KW-1185">Reference proteome</keyword>
<evidence type="ECO:0000256" key="5">
    <source>
        <dbReference type="ARBA" id="ARBA00023239"/>
    </source>
</evidence>
<dbReference type="Gene3D" id="1.20.200.10">
    <property type="entry name" value="Fumarase/aspartase (Central domain)"/>
    <property type="match status" value="1"/>
</dbReference>
<dbReference type="GO" id="GO:0042450">
    <property type="term" value="P:L-arginine biosynthetic process via ornithine"/>
    <property type="evidence" value="ECO:0007669"/>
    <property type="project" value="UniProtKB-UniRule"/>
</dbReference>
<keyword evidence="4 6" id="KW-0028">Amino-acid biosynthesis</keyword>
<dbReference type="PANTHER" id="PTHR43814">
    <property type="entry name" value="ARGININOSUCCINATE LYASE"/>
    <property type="match status" value="1"/>
</dbReference>
<dbReference type="PROSITE" id="PS00163">
    <property type="entry name" value="FUMARATE_LYASES"/>
    <property type="match status" value="1"/>
</dbReference>
<feature type="domain" description="Fumarate lyase N-terminal" evidence="7">
    <location>
        <begin position="6"/>
        <end position="300"/>
    </location>
</feature>
<sequence length="460" mass="50900">MKLWGGRFSEDTNQLVLEYTASISFDKRLLPYDIRGSIAHARMLGQTGILAPHEARTIIAGLESILEDHEAGKIEFRLEDEDVHMNVERLLTERIGDVAKKLHTARSRNDQVALDMHLWARDAVDQLLAGVKRLQRALLGAAERHFDVIVPGFTHLQRAQPVLLAHHLLAYVWMLVRDERRLRALKDEIDLMPLGAAALAGTTFPIDREMVAEELGFTRLYENSMDAVSDRDYVLGLLFNCAVIMTHLSRLAEEMVLWSSEEFGWIELADAYATGSSIMPQKKNPDVPELVRGKTGRVYGHLIALLTVLKGLPLAYNKDLQEDKEGAFDAVDTVVPALEVMAGTVETMTVRRDRLAQAFARDFSNATDLADYLVRKGLPFREAHEVVGRLVADAIAKGTNLAGLSLEEMRARSPLIGEDAYEALDIANVVEARQSRGGTAPAAVRLQLALAKEAVEGPGA</sequence>
<comment type="pathway">
    <text evidence="1 6">Amino-acid biosynthesis; L-arginine biosynthesis; L-arginine from L-ornithine and carbamoyl phosphate: step 3/3.</text>
</comment>
<evidence type="ECO:0000256" key="1">
    <source>
        <dbReference type="ARBA" id="ARBA00004941"/>
    </source>
</evidence>
<evidence type="ECO:0000259" key="7">
    <source>
        <dbReference type="Pfam" id="PF00206"/>
    </source>
</evidence>
<dbReference type="Gene3D" id="1.10.40.30">
    <property type="entry name" value="Fumarase/aspartase (C-terminal domain)"/>
    <property type="match status" value="1"/>
</dbReference>
<dbReference type="PANTHER" id="PTHR43814:SF1">
    <property type="entry name" value="ARGININOSUCCINATE LYASE"/>
    <property type="match status" value="1"/>
</dbReference>
<dbReference type="EMBL" id="FTOO01000009">
    <property type="protein sequence ID" value="SIS99624.1"/>
    <property type="molecule type" value="Genomic_DNA"/>
</dbReference>
<dbReference type="GO" id="GO:0004056">
    <property type="term" value="F:argininosuccinate lyase activity"/>
    <property type="evidence" value="ECO:0007669"/>
    <property type="project" value="UniProtKB-UniRule"/>
</dbReference>
<keyword evidence="5 6" id="KW-0456">Lyase</keyword>
<dbReference type="SUPFAM" id="SSF48557">
    <property type="entry name" value="L-aspartase-like"/>
    <property type="match status" value="1"/>
</dbReference>
<feature type="domain" description="Argininosuccinate lyase C-terminal" evidence="8">
    <location>
        <begin position="363"/>
        <end position="431"/>
    </location>
</feature>
<keyword evidence="6" id="KW-0963">Cytoplasm</keyword>
<protein>
    <recommendedName>
        <fullName evidence="2 6">Argininosuccinate lyase</fullName>
        <shortName evidence="6">ASAL</shortName>
        <ecNumber evidence="2 6">4.3.2.1</ecNumber>
    </recommendedName>
    <alternativeName>
        <fullName evidence="6">Arginosuccinase</fullName>
    </alternativeName>
</protein>
<dbReference type="InterPro" id="IPR000362">
    <property type="entry name" value="Fumarate_lyase_fam"/>
</dbReference>
<comment type="subcellular location">
    <subcellularLocation>
        <location evidence="6">Cytoplasm</location>
    </subcellularLocation>
</comment>
<dbReference type="HAMAP" id="MF_00006">
    <property type="entry name" value="Arg_succ_lyase"/>
    <property type="match status" value="1"/>
</dbReference>
<dbReference type="Pfam" id="PF14698">
    <property type="entry name" value="ASL_C2"/>
    <property type="match status" value="1"/>
</dbReference>
<dbReference type="EC" id="4.3.2.1" evidence="2 6"/>
<dbReference type="Gene3D" id="1.10.275.10">
    <property type="entry name" value="Fumarase/aspartase (N-terminal domain)"/>
    <property type="match status" value="1"/>
</dbReference>
<dbReference type="InterPro" id="IPR022761">
    <property type="entry name" value="Fumarate_lyase_N"/>
</dbReference>
<organism evidence="9 10">
    <name type="scientific">Alicyclobacillus vulcanalis</name>
    <dbReference type="NCBI Taxonomy" id="252246"/>
    <lineage>
        <taxon>Bacteria</taxon>
        <taxon>Bacillati</taxon>
        <taxon>Bacillota</taxon>
        <taxon>Bacilli</taxon>
        <taxon>Bacillales</taxon>
        <taxon>Alicyclobacillaceae</taxon>
        <taxon>Alicyclobacillus</taxon>
    </lineage>
</organism>
<dbReference type="InterPro" id="IPR009049">
    <property type="entry name" value="Argininosuccinate_lyase"/>
</dbReference>
<dbReference type="STRING" id="252246.SAMN05421799_10932"/>
<dbReference type="AlphaFoldDB" id="A0A1N7NMN6"/>
<evidence type="ECO:0000259" key="8">
    <source>
        <dbReference type="Pfam" id="PF14698"/>
    </source>
</evidence>
<dbReference type="FunFam" id="1.10.275.10:FF:000002">
    <property type="entry name" value="Argininosuccinate lyase"/>
    <property type="match status" value="1"/>
</dbReference>
<dbReference type="GO" id="GO:0005829">
    <property type="term" value="C:cytosol"/>
    <property type="evidence" value="ECO:0007669"/>
    <property type="project" value="TreeGrafter"/>
</dbReference>
<dbReference type="FunFam" id="1.20.200.10:FF:000015">
    <property type="entry name" value="argininosuccinate lyase isoform X2"/>
    <property type="match status" value="1"/>
</dbReference>
<dbReference type="InterPro" id="IPR008948">
    <property type="entry name" value="L-Aspartase-like"/>
</dbReference>
<proteinExistence type="inferred from homology"/>